<evidence type="ECO:0000256" key="4">
    <source>
        <dbReference type="ARBA" id="ARBA00022692"/>
    </source>
</evidence>
<proteinExistence type="inferred from homology"/>
<comment type="subcellular location">
    <subcellularLocation>
        <location evidence="1">Cell membrane</location>
        <topology evidence="1">Multi-pass membrane protein</topology>
    </subcellularLocation>
</comment>
<evidence type="ECO:0000256" key="6">
    <source>
        <dbReference type="ARBA" id="ARBA00023136"/>
    </source>
</evidence>
<dbReference type="STRING" id="530584.SAMN05421630_10814"/>
<evidence type="ECO:0000256" key="5">
    <source>
        <dbReference type="ARBA" id="ARBA00022989"/>
    </source>
</evidence>
<gene>
    <name evidence="8" type="ORF">SAMN05421630_10814</name>
</gene>
<dbReference type="PIRSF" id="PIRSF017804">
    <property type="entry name" value="Secretion_EccD1"/>
    <property type="match status" value="1"/>
</dbReference>
<accession>A0A222VTS9</accession>
<dbReference type="Proteomes" id="UP000199494">
    <property type="component" value="Unassembled WGS sequence"/>
</dbReference>
<evidence type="ECO:0000313" key="8">
    <source>
        <dbReference type="EMBL" id="SDD39369.1"/>
    </source>
</evidence>
<evidence type="ECO:0000259" key="7">
    <source>
        <dbReference type="Pfam" id="PF19053"/>
    </source>
</evidence>
<protein>
    <submittedName>
        <fullName evidence="8">Type VII secretion integral membrane protein EccD</fullName>
    </submittedName>
</protein>
<comment type="similarity">
    <text evidence="2">Belongs to the EccD/Snm4 family.</text>
</comment>
<dbReference type="EMBL" id="FMZE01000008">
    <property type="protein sequence ID" value="SDD39369.1"/>
    <property type="molecule type" value="Genomic_DNA"/>
</dbReference>
<dbReference type="AlphaFoldDB" id="A0A222VTS9"/>
<keyword evidence="3" id="KW-1003">Cell membrane</keyword>
<dbReference type="GO" id="GO:0005886">
    <property type="term" value="C:plasma membrane"/>
    <property type="evidence" value="ECO:0007669"/>
    <property type="project" value="UniProtKB-SubCell"/>
</dbReference>
<keyword evidence="4" id="KW-0812">Transmembrane</keyword>
<dbReference type="Pfam" id="PF19053">
    <property type="entry name" value="EccD"/>
    <property type="match status" value="1"/>
</dbReference>
<name>A0A222VTS9_9PSEU</name>
<keyword evidence="6" id="KW-0472">Membrane</keyword>
<dbReference type="OrthoDB" id="4775372at2"/>
<sequence>MTHALGVALTRVTVVTAKRSIDIALPEDVIAADLVPYLLQHVGEEAADTGERHGGWLLRRHGGAVIDSTKTLATQRVMDGEVLHLVAGQSEWPEVEYDDVVESIASGSRRYGRSWGGAATRRCSLAAAAIILLAGLGAALTFTSPWWAAGLALLGAAGVLLAAGVALARAVGDAEAGAVIAACATAYAFAGGWLVAGPEGLPFTEFGAAQLTLGSTAALVFGALGYVGVPAKARWFAAAILGGLWGVLGGLLGGTMTPDGAAAVVLTVSLVLLPAYPLLAIRLGRIPLPELPQRSSDLFNDAEQPPVANIYAAAARTDELLSGFLIAVSGAAVVCALVLTGEGSTTRILMVLAAALSLLLRARLFAVARQRVPLLLAGGFAGLLCVADRVIAAETNGTRMLLLFGILAVALLVVYGGLTYSKKTPSPYLGRIADIFDVISVLALVPFAFYITGFYTHVQELMAGIG</sequence>
<dbReference type="Pfam" id="PF08817">
    <property type="entry name" value="YukD"/>
    <property type="match status" value="1"/>
</dbReference>
<dbReference type="InterPro" id="IPR044049">
    <property type="entry name" value="EccD_transm"/>
</dbReference>
<reference evidence="8 9" key="1">
    <citation type="submission" date="2016-10" db="EMBL/GenBank/DDBJ databases">
        <authorList>
            <person name="de Groot N.N."/>
        </authorList>
    </citation>
    <scope>NUCLEOTIDE SEQUENCE [LARGE SCALE GENOMIC DNA]</scope>
    <source>
        <strain evidence="8 9">CGMCC 4.5506</strain>
    </source>
</reference>
<keyword evidence="5" id="KW-1133">Transmembrane helix</keyword>
<evidence type="ECO:0000256" key="3">
    <source>
        <dbReference type="ARBA" id="ARBA00022475"/>
    </source>
</evidence>
<dbReference type="KEGG" id="pmad:BAY61_22490"/>
<evidence type="ECO:0000313" key="9">
    <source>
        <dbReference type="Proteomes" id="UP000199494"/>
    </source>
</evidence>
<dbReference type="InterPro" id="IPR006707">
    <property type="entry name" value="T7SS_EccD"/>
</dbReference>
<organism evidence="8 9">
    <name type="scientific">Prauserella marina</name>
    <dbReference type="NCBI Taxonomy" id="530584"/>
    <lineage>
        <taxon>Bacteria</taxon>
        <taxon>Bacillati</taxon>
        <taxon>Actinomycetota</taxon>
        <taxon>Actinomycetes</taxon>
        <taxon>Pseudonocardiales</taxon>
        <taxon>Pseudonocardiaceae</taxon>
        <taxon>Prauserella</taxon>
    </lineage>
</organism>
<dbReference type="NCBIfam" id="TIGR03920">
    <property type="entry name" value="T7SS_EccD"/>
    <property type="match status" value="1"/>
</dbReference>
<evidence type="ECO:0000256" key="2">
    <source>
        <dbReference type="ARBA" id="ARBA00006162"/>
    </source>
</evidence>
<dbReference type="RefSeq" id="WP_091807561.1">
    <property type="nucleotide sequence ID" value="NZ_CP016353.1"/>
</dbReference>
<dbReference type="Gene3D" id="3.10.20.90">
    <property type="entry name" value="Phosphatidylinositol 3-kinase Catalytic Subunit, Chain A, domain 1"/>
    <property type="match status" value="1"/>
</dbReference>
<evidence type="ECO:0000256" key="1">
    <source>
        <dbReference type="ARBA" id="ARBA00004651"/>
    </source>
</evidence>
<feature type="domain" description="EccD-like transmembrane" evidence="7">
    <location>
        <begin position="120"/>
        <end position="461"/>
    </location>
</feature>
<dbReference type="InterPro" id="IPR024962">
    <property type="entry name" value="YukD-like"/>
</dbReference>
<keyword evidence="9" id="KW-1185">Reference proteome</keyword>